<feature type="region of interest" description="Disordered" evidence="1">
    <location>
        <begin position="66"/>
        <end position="87"/>
    </location>
</feature>
<proteinExistence type="predicted"/>
<protein>
    <submittedName>
        <fullName evidence="2">Uncharacterized protein</fullName>
    </submittedName>
</protein>
<sequence length="401" mass="45435">MSSELACRLRSSDFDSMAEACRPKKYKNKTSDLLAQLEKITVPDYPLSEDEEQKNASHVAIPVASEKPQEVVDPTSQGNTAEQARSLSTVDEPLANVISLYPCLNDESATQKPVAEVVDMALNSMSIPPELCAEYVLPAPLESTCLRNLYINYPLENVDKIEANFLLELDGITQAVGFGVEGRNPFEILLNKYTHFWNQWRYAVDRFYMVRREACQLGQRLWTLQKRCSTVSGKCNDGAKVSMSYEFDEAELNPSAVQELSETEDVTRWIIFEELPLVAFDLARTRQVNFFHRLLVSMVSRVCRCRFDVLVNQINEYLLDALTLCPVYRGIPRSEPVQLVGSNLTPEHLNQLRNFRSVCVILFAALRQQHASEVQGHHLDPAYSKQLCDWLLLTVSQTNGC</sequence>
<evidence type="ECO:0000313" key="3">
    <source>
        <dbReference type="Proteomes" id="UP000748531"/>
    </source>
</evidence>
<dbReference type="OrthoDB" id="6251553at2759"/>
<feature type="compositionally biased region" description="Polar residues" evidence="1">
    <location>
        <begin position="74"/>
        <end position="87"/>
    </location>
</feature>
<name>A0A8J4TCM4_9TREM</name>
<organism evidence="2 3">
    <name type="scientific">Paragonimus heterotremus</name>
    <dbReference type="NCBI Taxonomy" id="100268"/>
    <lineage>
        <taxon>Eukaryota</taxon>
        <taxon>Metazoa</taxon>
        <taxon>Spiralia</taxon>
        <taxon>Lophotrochozoa</taxon>
        <taxon>Platyhelminthes</taxon>
        <taxon>Trematoda</taxon>
        <taxon>Digenea</taxon>
        <taxon>Plagiorchiida</taxon>
        <taxon>Troglotremata</taxon>
        <taxon>Troglotrematidae</taxon>
        <taxon>Paragonimus</taxon>
    </lineage>
</organism>
<reference evidence="2" key="1">
    <citation type="submission" date="2019-05" db="EMBL/GenBank/DDBJ databases">
        <title>Annotation for the trematode Paragonimus heterotremus.</title>
        <authorList>
            <person name="Choi Y.-J."/>
        </authorList>
    </citation>
    <scope>NUCLEOTIDE SEQUENCE</scope>
    <source>
        <strain evidence="2">LC</strain>
    </source>
</reference>
<keyword evidence="3" id="KW-1185">Reference proteome</keyword>
<comment type="caution">
    <text evidence="2">The sequence shown here is derived from an EMBL/GenBank/DDBJ whole genome shotgun (WGS) entry which is preliminary data.</text>
</comment>
<evidence type="ECO:0000313" key="2">
    <source>
        <dbReference type="EMBL" id="KAF5398712.1"/>
    </source>
</evidence>
<dbReference type="AlphaFoldDB" id="A0A8J4TCM4"/>
<dbReference type="EMBL" id="LUCH01004715">
    <property type="protein sequence ID" value="KAF5398712.1"/>
    <property type="molecule type" value="Genomic_DNA"/>
</dbReference>
<accession>A0A8J4TCM4</accession>
<dbReference type="Proteomes" id="UP000748531">
    <property type="component" value="Unassembled WGS sequence"/>
</dbReference>
<evidence type="ECO:0000256" key="1">
    <source>
        <dbReference type="SAM" id="MobiDB-lite"/>
    </source>
</evidence>
<gene>
    <name evidence="2" type="ORF">PHET_08123</name>
</gene>